<name>A0A2G5SYV3_9PELO</name>
<protein>
    <submittedName>
        <fullName evidence="3">Uncharacterized protein</fullName>
    </submittedName>
</protein>
<dbReference type="Proteomes" id="UP000230233">
    <property type="component" value="Chromosome X"/>
</dbReference>
<dbReference type="EMBL" id="PDUG01000006">
    <property type="protein sequence ID" value="PIC20189.1"/>
    <property type="molecule type" value="Genomic_DNA"/>
</dbReference>
<proteinExistence type="predicted"/>
<evidence type="ECO:0000313" key="2">
    <source>
        <dbReference type="EMBL" id="PIC20189.1"/>
    </source>
</evidence>
<accession>A0A2G5SYV3</accession>
<comment type="caution">
    <text evidence="3">The sequence shown here is derived from an EMBL/GenBank/DDBJ whole genome shotgun (WGS) entry which is preliminary data.</text>
</comment>
<evidence type="ECO:0000256" key="1">
    <source>
        <dbReference type="SAM" id="MobiDB-lite"/>
    </source>
</evidence>
<dbReference type="AlphaFoldDB" id="A0A2G5SYV3"/>
<reference evidence="4" key="1">
    <citation type="submission" date="2017-10" db="EMBL/GenBank/DDBJ databases">
        <title>Rapid genome shrinkage in a self-fertile nematode reveals novel sperm competition proteins.</title>
        <authorList>
            <person name="Yin D."/>
            <person name="Schwarz E.M."/>
            <person name="Thomas C.G."/>
            <person name="Felde R.L."/>
            <person name="Korf I.F."/>
            <person name="Cutter A.D."/>
            <person name="Schartner C.M."/>
            <person name="Ralston E.J."/>
            <person name="Meyer B.J."/>
            <person name="Haag E.S."/>
        </authorList>
    </citation>
    <scope>NUCLEOTIDE SEQUENCE [LARGE SCALE GENOMIC DNA]</scope>
    <source>
        <strain evidence="4">JU1422</strain>
    </source>
</reference>
<feature type="region of interest" description="Disordered" evidence="1">
    <location>
        <begin position="57"/>
        <end position="89"/>
    </location>
</feature>
<sequence length="89" mass="9499">MERHPFSIAELLAGSKAQEVPAIGSAPQVPPELLGSNMIPSCLLMSYLWNQPQLMNTDDEGSASYSSPTSTSSSIDTGLRSANTVMKKQ</sequence>
<evidence type="ECO:0000313" key="3">
    <source>
        <dbReference type="EMBL" id="PIC20210.1"/>
    </source>
</evidence>
<evidence type="ECO:0000313" key="4">
    <source>
        <dbReference type="Proteomes" id="UP000230233"/>
    </source>
</evidence>
<gene>
    <name evidence="3" type="primary">Cnig_chr_X.g25487</name>
    <name evidence="2" type="synonym">Cnig_chr_X.g25471</name>
    <name evidence="2" type="ORF">B9Z55_025471</name>
    <name evidence="3" type="ORF">B9Z55_025487</name>
</gene>
<feature type="compositionally biased region" description="Low complexity" evidence="1">
    <location>
        <begin position="62"/>
        <end position="74"/>
    </location>
</feature>
<feature type="compositionally biased region" description="Polar residues" evidence="1">
    <location>
        <begin position="80"/>
        <end position="89"/>
    </location>
</feature>
<reference evidence="3" key="2">
    <citation type="journal article" date="2018" name="Science">
        <title>Rapid genome shrinkage in a self-fertile nematode reveals sperm competition proteins.</title>
        <authorList>
            <person name="Yin D."/>
            <person name="Schwarz E.M."/>
            <person name="Thomas C.G."/>
            <person name="Felde R.L."/>
            <person name="Korf I.F."/>
            <person name="Cutter A.D."/>
            <person name="Schartner C.M."/>
            <person name="Ralston E.J."/>
            <person name="Meyer B.J."/>
            <person name="Haag E.S."/>
        </authorList>
    </citation>
    <scope>NUCLEOTIDE SEQUENCE</scope>
    <source>
        <strain evidence="3">JU1422</strain>
    </source>
</reference>
<organism evidence="3 4">
    <name type="scientific">Caenorhabditis nigoni</name>
    <dbReference type="NCBI Taxonomy" id="1611254"/>
    <lineage>
        <taxon>Eukaryota</taxon>
        <taxon>Metazoa</taxon>
        <taxon>Ecdysozoa</taxon>
        <taxon>Nematoda</taxon>
        <taxon>Chromadorea</taxon>
        <taxon>Rhabditida</taxon>
        <taxon>Rhabditina</taxon>
        <taxon>Rhabditomorpha</taxon>
        <taxon>Rhabditoidea</taxon>
        <taxon>Rhabditidae</taxon>
        <taxon>Peloderinae</taxon>
        <taxon>Caenorhabditis</taxon>
    </lineage>
</organism>
<keyword evidence="4" id="KW-1185">Reference proteome</keyword>
<dbReference type="EMBL" id="PDUG01000006">
    <property type="protein sequence ID" value="PIC20210.1"/>
    <property type="molecule type" value="Genomic_DNA"/>
</dbReference>